<dbReference type="Pfam" id="PF02590">
    <property type="entry name" value="SPOUT_MTase"/>
    <property type="match status" value="1"/>
</dbReference>
<keyword evidence="2 6" id="KW-0489">Methyltransferase</keyword>
<feature type="binding site" evidence="6">
    <location>
        <position position="108"/>
    </location>
    <ligand>
        <name>S-adenosyl-L-methionine</name>
        <dbReference type="ChEBI" id="CHEBI:59789"/>
    </ligand>
</feature>
<comment type="catalytic activity">
    <reaction evidence="6">
        <text>pseudouridine(1915) in 23S rRNA + S-adenosyl-L-methionine = N(3)-methylpseudouridine(1915) in 23S rRNA + S-adenosyl-L-homocysteine + H(+)</text>
        <dbReference type="Rhea" id="RHEA:42752"/>
        <dbReference type="Rhea" id="RHEA-COMP:10221"/>
        <dbReference type="Rhea" id="RHEA-COMP:10222"/>
        <dbReference type="ChEBI" id="CHEBI:15378"/>
        <dbReference type="ChEBI" id="CHEBI:57856"/>
        <dbReference type="ChEBI" id="CHEBI:59789"/>
        <dbReference type="ChEBI" id="CHEBI:65314"/>
        <dbReference type="ChEBI" id="CHEBI:74486"/>
        <dbReference type="EC" id="2.1.1.177"/>
    </reaction>
</comment>
<evidence type="ECO:0000256" key="5">
    <source>
        <dbReference type="ARBA" id="ARBA00038303"/>
    </source>
</evidence>
<accession>A0A939BMV1</accession>
<dbReference type="NCBIfam" id="TIGR00246">
    <property type="entry name" value="tRNA_RlmH_YbeA"/>
    <property type="match status" value="1"/>
</dbReference>
<dbReference type="CDD" id="cd18081">
    <property type="entry name" value="RlmH-like"/>
    <property type="match status" value="1"/>
</dbReference>
<dbReference type="HAMAP" id="MF_00658">
    <property type="entry name" value="23SrRNA_methyltr_H"/>
    <property type="match status" value="1"/>
</dbReference>
<reference evidence="7" key="1">
    <citation type="submission" date="2021-01" db="EMBL/GenBank/DDBJ databases">
        <title>Genomic Encyclopedia of Type Strains, Phase IV (KMG-IV): sequencing the most valuable type-strain genomes for metagenomic binning, comparative biology and taxonomic classification.</title>
        <authorList>
            <person name="Goeker M."/>
        </authorList>
    </citation>
    <scope>NUCLEOTIDE SEQUENCE</scope>
    <source>
        <strain evidence="7">DSM 23230</strain>
    </source>
</reference>
<comment type="similarity">
    <text evidence="5 6">Belongs to the RNA methyltransferase RlmH family.</text>
</comment>
<dbReference type="PANTHER" id="PTHR33603">
    <property type="entry name" value="METHYLTRANSFERASE"/>
    <property type="match status" value="1"/>
</dbReference>
<proteinExistence type="inferred from homology"/>
<comment type="subcellular location">
    <subcellularLocation>
        <location evidence="6">Cytoplasm</location>
    </subcellularLocation>
</comment>
<dbReference type="InterPro" id="IPR029028">
    <property type="entry name" value="Alpha/beta_knot_MTases"/>
</dbReference>
<dbReference type="EC" id="2.1.1.177" evidence="6"/>
<keyword evidence="8" id="KW-1185">Reference proteome</keyword>
<evidence type="ECO:0000256" key="4">
    <source>
        <dbReference type="ARBA" id="ARBA00022691"/>
    </source>
</evidence>
<comment type="caution">
    <text evidence="7">The sequence shown here is derived from an EMBL/GenBank/DDBJ whole genome shotgun (WGS) entry which is preliminary data.</text>
</comment>
<name>A0A939BMV1_9FIRM</name>
<keyword evidence="6" id="KW-0963">Cytoplasm</keyword>
<comment type="function">
    <text evidence="6">Specifically methylates the pseudouridine at position 1915 (m3Psi1915) in 23S rRNA.</text>
</comment>
<dbReference type="Proteomes" id="UP000774000">
    <property type="component" value="Unassembled WGS sequence"/>
</dbReference>
<dbReference type="GO" id="GO:0005737">
    <property type="term" value="C:cytoplasm"/>
    <property type="evidence" value="ECO:0007669"/>
    <property type="project" value="UniProtKB-SubCell"/>
</dbReference>
<evidence type="ECO:0000256" key="3">
    <source>
        <dbReference type="ARBA" id="ARBA00022679"/>
    </source>
</evidence>
<feature type="binding site" evidence="6">
    <location>
        <begin position="127"/>
        <end position="132"/>
    </location>
    <ligand>
        <name>S-adenosyl-L-methionine</name>
        <dbReference type="ChEBI" id="CHEBI:59789"/>
    </ligand>
</feature>
<keyword evidence="3 6" id="KW-0808">Transferase</keyword>
<dbReference type="PIRSF" id="PIRSF004505">
    <property type="entry name" value="MT_bac"/>
    <property type="match status" value="1"/>
</dbReference>
<evidence type="ECO:0000313" key="7">
    <source>
        <dbReference type="EMBL" id="MBM7557570.1"/>
    </source>
</evidence>
<feature type="binding site" evidence="6">
    <location>
        <position position="76"/>
    </location>
    <ligand>
        <name>S-adenosyl-L-methionine</name>
        <dbReference type="ChEBI" id="CHEBI:59789"/>
    </ligand>
</feature>
<dbReference type="GO" id="GO:0070038">
    <property type="term" value="F:rRNA (pseudouridine-N3-)-methyltransferase activity"/>
    <property type="evidence" value="ECO:0007669"/>
    <property type="project" value="UniProtKB-UniRule"/>
</dbReference>
<keyword evidence="4 6" id="KW-0949">S-adenosyl-L-methionine</keyword>
<evidence type="ECO:0000256" key="1">
    <source>
        <dbReference type="ARBA" id="ARBA00022552"/>
    </source>
</evidence>
<organism evidence="7 8">
    <name type="scientific">Halanaerobacter jeridensis</name>
    <dbReference type="NCBI Taxonomy" id="706427"/>
    <lineage>
        <taxon>Bacteria</taxon>
        <taxon>Bacillati</taxon>
        <taxon>Bacillota</taxon>
        <taxon>Clostridia</taxon>
        <taxon>Halanaerobiales</taxon>
        <taxon>Halobacteroidaceae</taxon>
        <taxon>Halanaerobacter</taxon>
    </lineage>
</organism>
<dbReference type="InterPro" id="IPR029026">
    <property type="entry name" value="tRNA_m1G_MTases_N"/>
</dbReference>
<dbReference type="RefSeq" id="WP_204702319.1">
    <property type="nucleotide sequence ID" value="NZ_JAFBDQ010000014.1"/>
</dbReference>
<evidence type="ECO:0000313" key="8">
    <source>
        <dbReference type="Proteomes" id="UP000774000"/>
    </source>
</evidence>
<evidence type="ECO:0000256" key="6">
    <source>
        <dbReference type="HAMAP-Rule" id="MF_00658"/>
    </source>
</evidence>
<comment type="subunit">
    <text evidence="6">Homodimer.</text>
</comment>
<dbReference type="Gene3D" id="3.40.1280.10">
    <property type="match status" value="1"/>
</dbReference>
<protein>
    <recommendedName>
        <fullName evidence="6">Ribosomal RNA large subunit methyltransferase H</fullName>
        <ecNumber evidence="6">2.1.1.177</ecNumber>
    </recommendedName>
    <alternativeName>
        <fullName evidence="6">23S rRNA (pseudouridine1915-N3)-methyltransferase</fullName>
    </alternativeName>
    <alternativeName>
        <fullName evidence="6">23S rRNA m3Psi1915 methyltransferase</fullName>
    </alternativeName>
    <alternativeName>
        <fullName evidence="6">rRNA (pseudouridine-N3-)-methyltransferase RlmH</fullName>
    </alternativeName>
</protein>
<dbReference type="AlphaFoldDB" id="A0A939BMV1"/>
<dbReference type="EMBL" id="JAFBDQ010000014">
    <property type="protein sequence ID" value="MBM7557570.1"/>
    <property type="molecule type" value="Genomic_DNA"/>
</dbReference>
<sequence length="159" mass="18151">MDIRIVAVGKIKQNYAKEGISEFSKRLQRYCNLEVIEVDDERINNNLSQKEMDKIKKTEGERIISALDGRAYTIVLDPNGKPMSSEGLAKSINNLQVQGYSSIEFVIGGALGLHENVKKAADRLLTFSHLTFTHQMIRLILLEQIYRAFKIKNNEPYHL</sequence>
<keyword evidence="1 6" id="KW-0698">rRNA processing</keyword>
<evidence type="ECO:0000256" key="2">
    <source>
        <dbReference type="ARBA" id="ARBA00022603"/>
    </source>
</evidence>
<dbReference type="SUPFAM" id="SSF75217">
    <property type="entry name" value="alpha/beta knot"/>
    <property type="match status" value="1"/>
</dbReference>
<gene>
    <name evidence="6" type="primary">rlmH</name>
    <name evidence="7" type="ORF">JOC47_002436</name>
</gene>
<dbReference type="NCBIfam" id="NF000985">
    <property type="entry name" value="PRK00103.1-3"/>
    <property type="match status" value="1"/>
</dbReference>
<dbReference type="PANTHER" id="PTHR33603:SF1">
    <property type="entry name" value="RIBOSOMAL RNA LARGE SUBUNIT METHYLTRANSFERASE H"/>
    <property type="match status" value="1"/>
</dbReference>
<dbReference type="InterPro" id="IPR003742">
    <property type="entry name" value="RlmH-like"/>
</dbReference>